<evidence type="ECO:0000256" key="2">
    <source>
        <dbReference type="ARBA" id="ARBA00022448"/>
    </source>
</evidence>
<dbReference type="PANTHER" id="PTHR32468:SF109">
    <property type="entry name" value="CATION_H(+) ANTIPORTER 24-RELATED"/>
    <property type="match status" value="1"/>
</dbReference>
<comment type="subcellular location">
    <subcellularLocation>
        <location evidence="1">Membrane</location>
        <topology evidence="1">Multi-pass membrane protein</topology>
    </subcellularLocation>
</comment>
<evidence type="ECO:0000259" key="11">
    <source>
        <dbReference type="Pfam" id="PF00999"/>
    </source>
</evidence>
<comment type="caution">
    <text evidence="12">The sequence shown here is derived from an EMBL/GenBank/DDBJ whole genome shotgun (WGS) entry which is preliminary data.</text>
</comment>
<feature type="transmembrane region" description="Helical" evidence="10">
    <location>
        <begin position="79"/>
        <end position="97"/>
    </location>
</feature>
<evidence type="ECO:0000256" key="10">
    <source>
        <dbReference type="SAM" id="Phobius"/>
    </source>
</evidence>
<evidence type="ECO:0000256" key="8">
    <source>
        <dbReference type="ARBA" id="ARBA00023136"/>
    </source>
</evidence>
<evidence type="ECO:0000256" key="3">
    <source>
        <dbReference type="ARBA" id="ARBA00022538"/>
    </source>
</evidence>
<dbReference type="GO" id="GO:0015297">
    <property type="term" value="F:antiporter activity"/>
    <property type="evidence" value="ECO:0007669"/>
    <property type="project" value="InterPro"/>
</dbReference>
<evidence type="ECO:0000256" key="5">
    <source>
        <dbReference type="ARBA" id="ARBA00022958"/>
    </source>
</evidence>
<dbReference type="GO" id="GO:1902600">
    <property type="term" value="P:proton transmembrane transport"/>
    <property type="evidence" value="ECO:0007669"/>
    <property type="project" value="InterPro"/>
</dbReference>
<reference evidence="12" key="1">
    <citation type="submission" date="2022-02" db="EMBL/GenBank/DDBJ databases">
        <authorList>
            <person name="Henning P.M."/>
            <person name="McCubbin A.G."/>
            <person name="Shore J.S."/>
        </authorList>
    </citation>
    <scope>NUCLEOTIDE SEQUENCE</scope>
    <source>
        <strain evidence="12">F60SS</strain>
        <tissue evidence="12">Leaves</tissue>
    </source>
</reference>
<feature type="transmembrane region" description="Helical" evidence="10">
    <location>
        <begin position="49"/>
        <end position="67"/>
    </location>
</feature>
<keyword evidence="5" id="KW-0630">Potassium</keyword>
<protein>
    <recommendedName>
        <fullName evidence="11">Cation/H+ exchanger transmembrane domain-containing protein</fullName>
    </recommendedName>
</protein>
<dbReference type="GO" id="GO:0006813">
    <property type="term" value="P:potassium ion transport"/>
    <property type="evidence" value="ECO:0007669"/>
    <property type="project" value="UniProtKB-KW"/>
</dbReference>
<keyword evidence="8 10" id="KW-0472">Membrane</keyword>
<evidence type="ECO:0000313" key="12">
    <source>
        <dbReference type="EMBL" id="KAJ4847916.1"/>
    </source>
</evidence>
<dbReference type="GO" id="GO:0006885">
    <property type="term" value="P:regulation of pH"/>
    <property type="evidence" value="ECO:0007669"/>
    <property type="project" value="TreeGrafter"/>
</dbReference>
<organism evidence="12 13">
    <name type="scientific">Turnera subulata</name>
    <dbReference type="NCBI Taxonomy" id="218843"/>
    <lineage>
        <taxon>Eukaryota</taxon>
        <taxon>Viridiplantae</taxon>
        <taxon>Streptophyta</taxon>
        <taxon>Embryophyta</taxon>
        <taxon>Tracheophyta</taxon>
        <taxon>Spermatophyta</taxon>
        <taxon>Magnoliopsida</taxon>
        <taxon>eudicotyledons</taxon>
        <taxon>Gunneridae</taxon>
        <taxon>Pentapetalae</taxon>
        <taxon>rosids</taxon>
        <taxon>fabids</taxon>
        <taxon>Malpighiales</taxon>
        <taxon>Passifloraceae</taxon>
        <taxon>Turnera</taxon>
    </lineage>
</organism>
<evidence type="ECO:0000256" key="9">
    <source>
        <dbReference type="ARBA" id="ARBA00038341"/>
    </source>
</evidence>
<keyword evidence="6 10" id="KW-1133">Transmembrane helix</keyword>
<feature type="transmembrane region" description="Helical" evidence="10">
    <location>
        <begin position="146"/>
        <end position="166"/>
    </location>
</feature>
<keyword evidence="2" id="KW-0813">Transport</keyword>
<dbReference type="EMBL" id="JAKUCV010001054">
    <property type="protein sequence ID" value="KAJ4847916.1"/>
    <property type="molecule type" value="Genomic_DNA"/>
</dbReference>
<evidence type="ECO:0000256" key="7">
    <source>
        <dbReference type="ARBA" id="ARBA00023065"/>
    </source>
</evidence>
<dbReference type="OrthoDB" id="1861329at2759"/>
<gene>
    <name evidence="12" type="ORF">Tsubulata_011752</name>
</gene>
<reference evidence="12" key="2">
    <citation type="journal article" date="2023" name="Plants (Basel)">
        <title>Annotation of the Turnera subulata (Passifloraceae) Draft Genome Reveals the S-Locus Evolved after the Divergence of Turneroideae from Passifloroideae in a Stepwise Manner.</title>
        <authorList>
            <person name="Henning P.M."/>
            <person name="Roalson E.H."/>
            <person name="Mir W."/>
            <person name="McCubbin A.G."/>
            <person name="Shore J.S."/>
        </authorList>
    </citation>
    <scope>NUCLEOTIDE SEQUENCE</scope>
    <source>
        <strain evidence="12">F60SS</strain>
    </source>
</reference>
<dbReference type="Proteomes" id="UP001141552">
    <property type="component" value="Unassembled WGS sequence"/>
</dbReference>
<feature type="transmembrane region" description="Helical" evidence="10">
    <location>
        <begin position="243"/>
        <end position="269"/>
    </location>
</feature>
<keyword evidence="3" id="KW-0633">Potassium transport</keyword>
<dbReference type="AlphaFoldDB" id="A0A9Q0GDT5"/>
<feature type="transmembrane region" description="Helical" evidence="10">
    <location>
        <begin position="332"/>
        <end position="355"/>
    </location>
</feature>
<feature type="transmembrane region" description="Helical" evidence="10">
    <location>
        <begin position="281"/>
        <end position="311"/>
    </location>
</feature>
<evidence type="ECO:0000256" key="1">
    <source>
        <dbReference type="ARBA" id="ARBA00004141"/>
    </source>
</evidence>
<proteinExistence type="inferred from homology"/>
<dbReference type="InterPro" id="IPR006153">
    <property type="entry name" value="Cation/H_exchanger_TM"/>
</dbReference>
<dbReference type="Gene3D" id="1.20.1530.20">
    <property type="match status" value="1"/>
</dbReference>
<evidence type="ECO:0000313" key="13">
    <source>
        <dbReference type="Proteomes" id="UP001141552"/>
    </source>
</evidence>
<evidence type="ECO:0000256" key="4">
    <source>
        <dbReference type="ARBA" id="ARBA00022692"/>
    </source>
</evidence>
<feature type="transmembrane region" description="Helical" evidence="10">
    <location>
        <begin position="109"/>
        <end position="126"/>
    </location>
</feature>
<feature type="transmembrane region" description="Helical" evidence="10">
    <location>
        <begin position="211"/>
        <end position="231"/>
    </location>
</feature>
<dbReference type="Pfam" id="PF00999">
    <property type="entry name" value="Na_H_Exchanger"/>
    <property type="match status" value="1"/>
</dbReference>
<feature type="transmembrane region" description="Helical" evidence="10">
    <location>
        <begin position="428"/>
        <end position="448"/>
    </location>
</feature>
<dbReference type="GO" id="GO:0016020">
    <property type="term" value="C:membrane"/>
    <property type="evidence" value="ECO:0007669"/>
    <property type="project" value="UniProtKB-SubCell"/>
</dbReference>
<dbReference type="GO" id="GO:0012505">
    <property type="term" value="C:endomembrane system"/>
    <property type="evidence" value="ECO:0007669"/>
    <property type="project" value="TreeGrafter"/>
</dbReference>
<keyword evidence="4 10" id="KW-0812">Transmembrane</keyword>
<feature type="transmembrane region" description="Helical" evidence="10">
    <location>
        <begin position="178"/>
        <end position="199"/>
    </location>
</feature>
<keyword evidence="13" id="KW-1185">Reference proteome</keyword>
<accession>A0A9Q0GDT5</accession>
<sequence length="783" mass="87035">MVILDSEVQDSLFSESWHVRGNVLKALVPPTPVTPLVCTELHSGRRTSLFGQILLIGIVVAVSTRIVRFLLKPFRQPKVVSEIIGGVIVGPSLLGISSRYNEVILTPDVRYVVANMGLISFMYFFFTTGVKMDITLAFNSKRKHRIIAFVSMFVPLAIDIVIAIIIRPYMDKEFSKVSSMGAVALSVAVTGFFVMYPILQELNLLSSEVGRMALSVIVVVDLVGILFMILFEAMKQADDCRQCVVWQAIAMIIFLIFTFTVVPQAMMWIMEKTQGQVVHQFFVVGILLAVLSMGFLADMFGLGIITGCMWVGLFTPDGPPIGSIMVERTETLLMGFLMPFGYAFIGMYVDIYSIASVPWSHLAPIFTMTVAGYVSKLLATFGAAMLVKIPWRDALTLSLMLSLRGQLEYCLIMHWMDKRIVGLPTYSLMIVLTTAVSAICTPLITILYDPTRPYMLSKRRTIQHTALGKELKILACVHDHDTVTGLVNLLEIIHPSPENPFSIFALNLIELTGRGNPLVVDHKTQQLPSKYAEHDSIHTALRRYQENRGQVVKLHSFTAVVPKGTMYQDICGLALINEVIFILLPFEEAGMDLAGSPSLVSKVLQHSPCSVGVLVHRTPFQNPLFGPSFPRGAYHFVMLFLGGADAREALAFADKMAMNPLVQLTLIRFLPRNQAGEVELEKKLDDGVIIWFWTRHERNQQVVYREVVVADGEDTLTTIRAINEDHVDLWIMGREQGINPVILQGLADWDATQALGIVGDIVSAVDFSGTASVLVIHQQVMRR</sequence>
<comment type="similarity">
    <text evidence="9">Belongs to the monovalent cation:proton antiporter 2 (CPA2) transporter (TC 2.A.37) family. CHX (TC 2.A.37.4) subfamily.</text>
</comment>
<dbReference type="InterPro" id="IPR050794">
    <property type="entry name" value="CPA2_transporter"/>
</dbReference>
<name>A0A9Q0GDT5_9ROSI</name>
<dbReference type="Gene3D" id="3.40.50.12370">
    <property type="match status" value="1"/>
</dbReference>
<evidence type="ECO:0000256" key="6">
    <source>
        <dbReference type="ARBA" id="ARBA00022989"/>
    </source>
</evidence>
<dbReference type="PANTHER" id="PTHR32468">
    <property type="entry name" value="CATION/H + ANTIPORTER"/>
    <property type="match status" value="1"/>
</dbReference>
<feature type="transmembrane region" description="Helical" evidence="10">
    <location>
        <begin position="361"/>
        <end position="387"/>
    </location>
</feature>
<feature type="domain" description="Cation/H+ exchanger transmembrane" evidence="11">
    <location>
        <begin position="63"/>
        <end position="443"/>
    </location>
</feature>
<dbReference type="InterPro" id="IPR038770">
    <property type="entry name" value="Na+/solute_symporter_sf"/>
</dbReference>
<keyword evidence="7" id="KW-0406">Ion transport</keyword>